<gene>
    <name evidence="1" type="ORF">E2C01_013916</name>
</gene>
<dbReference type="Proteomes" id="UP000324222">
    <property type="component" value="Unassembled WGS sequence"/>
</dbReference>
<dbReference type="AlphaFoldDB" id="A0A5B7DHW1"/>
<dbReference type="OrthoDB" id="18598at2759"/>
<accession>A0A5B7DHW1</accession>
<evidence type="ECO:0000313" key="2">
    <source>
        <dbReference type="Proteomes" id="UP000324222"/>
    </source>
</evidence>
<dbReference type="EMBL" id="VSRR010000929">
    <property type="protein sequence ID" value="MPC20950.1"/>
    <property type="molecule type" value="Genomic_DNA"/>
</dbReference>
<keyword evidence="2" id="KW-1185">Reference proteome</keyword>
<evidence type="ECO:0000313" key="1">
    <source>
        <dbReference type="EMBL" id="MPC20950.1"/>
    </source>
</evidence>
<protein>
    <submittedName>
        <fullName evidence="1">Uncharacterized protein</fullName>
    </submittedName>
</protein>
<organism evidence="1 2">
    <name type="scientific">Portunus trituberculatus</name>
    <name type="common">Swimming crab</name>
    <name type="synonym">Neptunus trituberculatus</name>
    <dbReference type="NCBI Taxonomy" id="210409"/>
    <lineage>
        <taxon>Eukaryota</taxon>
        <taxon>Metazoa</taxon>
        <taxon>Ecdysozoa</taxon>
        <taxon>Arthropoda</taxon>
        <taxon>Crustacea</taxon>
        <taxon>Multicrustacea</taxon>
        <taxon>Malacostraca</taxon>
        <taxon>Eumalacostraca</taxon>
        <taxon>Eucarida</taxon>
        <taxon>Decapoda</taxon>
        <taxon>Pleocyemata</taxon>
        <taxon>Brachyura</taxon>
        <taxon>Eubrachyura</taxon>
        <taxon>Portunoidea</taxon>
        <taxon>Portunidae</taxon>
        <taxon>Portuninae</taxon>
        <taxon>Portunus</taxon>
    </lineage>
</organism>
<name>A0A5B7DHW1_PORTR</name>
<reference evidence="1 2" key="1">
    <citation type="submission" date="2019-05" db="EMBL/GenBank/DDBJ databases">
        <title>Another draft genome of Portunus trituberculatus and its Hox gene families provides insights of decapod evolution.</title>
        <authorList>
            <person name="Jeong J.-H."/>
            <person name="Song I."/>
            <person name="Kim S."/>
            <person name="Choi T."/>
            <person name="Kim D."/>
            <person name="Ryu S."/>
            <person name="Kim W."/>
        </authorList>
    </citation>
    <scope>NUCLEOTIDE SEQUENCE [LARGE SCALE GENOMIC DNA]</scope>
    <source>
        <tissue evidence="1">Muscle</tissue>
    </source>
</reference>
<comment type="caution">
    <text evidence="1">The sequence shown here is derived from an EMBL/GenBank/DDBJ whole genome shotgun (WGS) entry which is preliminary data.</text>
</comment>
<proteinExistence type="predicted"/>
<sequence length="70" mass="7736">MNDANSKCGPNPPTYQVYAKCQLISHLHDVVLRRDDAGNPIETKLHQLSSDLYTVISNNLQLPIDSALST</sequence>